<keyword evidence="9" id="KW-0614">Plasmid</keyword>
<keyword evidence="3" id="KW-0732">Signal</keyword>
<evidence type="ECO:0000256" key="5">
    <source>
        <dbReference type="ARBA" id="ARBA00023139"/>
    </source>
</evidence>
<accession>W5SM96</accession>
<evidence type="ECO:0000256" key="3">
    <source>
        <dbReference type="ARBA" id="ARBA00022729"/>
    </source>
</evidence>
<dbReference type="HOGENOM" id="CLU_054711_2_0_12"/>
<reference evidence="9" key="1">
    <citation type="submission" date="2013-02" db="EMBL/GenBank/DDBJ databases">
        <title>Comparative genomics of Borrelia species.</title>
        <authorList>
            <person name="Schwan T.G."/>
            <person name="Raffel S.J."/>
            <person name="Porcella S.F."/>
        </authorList>
    </citation>
    <scope>NUCLEOTIDE SEQUENCE</scope>
    <source>
        <strain evidence="9">DOU</strain>
        <plasmid evidence="9">unnamed</plasmid>
    </source>
</reference>
<evidence type="ECO:0000256" key="8">
    <source>
        <dbReference type="RuleBase" id="RU363105"/>
    </source>
</evidence>
<protein>
    <recommendedName>
        <fullName evidence="8">Variable large protein</fullName>
    </recommendedName>
</protein>
<keyword evidence="7 8" id="KW-0449">Lipoprotein</keyword>
<gene>
    <name evidence="9" type="ORF">BCD_1717</name>
</gene>
<dbReference type="SUPFAM" id="SSF74748">
    <property type="entry name" value="Variable surface antigen VlsE"/>
    <property type="match status" value="1"/>
</dbReference>
<name>W5SM96_9SPIR</name>
<dbReference type="EMBL" id="CP004337">
    <property type="protein sequence ID" value="AHH07783.1"/>
    <property type="molecule type" value="Genomic_DNA"/>
</dbReference>
<keyword evidence="4 8" id="KW-0472">Membrane</keyword>
<dbReference type="InterPro" id="IPR000680">
    <property type="entry name" value="Borrelia_lipo"/>
</dbReference>
<geneLocation type="plasmid" evidence="9">
    <name>unnamed</name>
</geneLocation>
<sequence length="379" mass="39276">MKEKKGLGEIGRREERSMNRMEKIGARMRVKGIILMMMIVMGCNSGGVKGEGTGGGDGRGLSGAMMEVGRSAERAFYAFIELMSDVLGFKVNKYTKRSDVGEYFNSLGGKIGEASGELEKVASKVTLGVDKGEESKDGKNAVRIAVDAAKGVLSLLKTHLESLKDIGDDNKVVEVASNQQGAAASTEELKKAYKALKGIVEVAKGEKVEEPSASDVTLAQASIGADAKNGAKVLAAGADAGAAVGDKAALIVSSVRGEEMLASIVNATENKALAISAAATANTTPLEFAVGGTADHLAKDEAKAGAVSGGIALRSFVKGGKLAAKDNNDDKAVQRAGITAVNKLLVAVEGIVKKTVKNVLEKVKQEIDKAREPKAVSQQ</sequence>
<evidence type="ECO:0000256" key="7">
    <source>
        <dbReference type="ARBA" id="ARBA00023288"/>
    </source>
</evidence>
<evidence type="ECO:0000256" key="2">
    <source>
        <dbReference type="ARBA" id="ARBA00004459"/>
    </source>
</evidence>
<evidence type="ECO:0000313" key="9">
    <source>
        <dbReference type="EMBL" id="AHH07783.1"/>
    </source>
</evidence>
<dbReference type="AlphaFoldDB" id="W5SM96"/>
<comment type="function">
    <text evidence="1 8">The Vlp and Vsp proteins are antigenically distinct proteins, only one vlp or vsp gene is transcriptionally active at any one time. Switching between these genes is a mechanism of host immune response evasion.</text>
</comment>
<evidence type="ECO:0000256" key="1">
    <source>
        <dbReference type="ARBA" id="ARBA00003932"/>
    </source>
</evidence>
<comment type="subcellular location">
    <subcellularLocation>
        <location evidence="2 8">Cell outer membrane</location>
        <topology evidence="2 8">Lipid-anchor</topology>
    </subcellularLocation>
</comment>
<organism evidence="9">
    <name type="scientific">Borrelia crocidurae DOU</name>
    <dbReference type="NCBI Taxonomy" id="1293575"/>
    <lineage>
        <taxon>Bacteria</taxon>
        <taxon>Pseudomonadati</taxon>
        <taxon>Spirochaetota</taxon>
        <taxon>Spirochaetia</taxon>
        <taxon>Spirochaetales</taxon>
        <taxon>Borreliaceae</taxon>
        <taxon>Borrelia</taxon>
    </lineage>
</organism>
<dbReference type="Pfam" id="PF00921">
    <property type="entry name" value="Lipoprotein_2"/>
    <property type="match status" value="1"/>
</dbReference>
<proteinExistence type="predicted"/>
<dbReference type="GO" id="GO:0009279">
    <property type="term" value="C:cell outer membrane"/>
    <property type="evidence" value="ECO:0007669"/>
    <property type="project" value="UniProtKB-SubCell"/>
</dbReference>
<keyword evidence="5 8" id="KW-0564">Palmitate</keyword>
<evidence type="ECO:0000256" key="6">
    <source>
        <dbReference type="ARBA" id="ARBA00023237"/>
    </source>
</evidence>
<keyword evidence="6 8" id="KW-0998">Cell outer membrane</keyword>
<evidence type="ECO:0000256" key="4">
    <source>
        <dbReference type="ARBA" id="ARBA00023136"/>
    </source>
</evidence>